<comment type="caution">
    <text evidence="3">The sequence shown here is derived from an EMBL/GenBank/DDBJ whole genome shotgun (WGS) entry which is preliminary data.</text>
</comment>
<gene>
    <name evidence="3" type="ORF">COU49_00815</name>
</gene>
<evidence type="ECO:0000313" key="3">
    <source>
        <dbReference type="EMBL" id="PIR68467.1"/>
    </source>
</evidence>
<dbReference type="Proteomes" id="UP000230094">
    <property type="component" value="Unassembled WGS sequence"/>
</dbReference>
<dbReference type="PROSITE" id="PS50106">
    <property type="entry name" value="PDZ"/>
    <property type="match status" value="1"/>
</dbReference>
<comment type="similarity">
    <text evidence="1">Belongs to the peptidase S1C family.</text>
</comment>
<dbReference type="PANTHER" id="PTHR22939:SF129">
    <property type="entry name" value="SERINE PROTEASE HTRA2, MITOCHONDRIAL"/>
    <property type="match status" value="1"/>
</dbReference>
<feature type="non-terminal residue" evidence="3">
    <location>
        <position position="1"/>
    </location>
</feature>
<dbReference type="PANTHER" id="PTHR22939">
    <property type="entry name" value="SERINE PROTEASE FAMILY S1C HTRA-RELATED"/>
    <property type="match status" value="1"/>
</dbReference>
<name>A0A2H0TBV1_9BACT</name>
<protein>
    <recommendedName>
        <fullName evidence="2">PDZ domain-containing protein</fullName>
    </recommendedName>
</protein>
<dbReference type="Pfam" id="PF13180">
    <property type="entry name" value="PDZ_2"/>
    <property type="match status" value="1"/>
</dbReference>
<dbReference type="Gene3D" id="2.30.42.10">
    <property type="match status" value="1"/>
</dbReference>
<reference evidence="4" key="1">
    <citation type="submission" date="2017-09" db="EMBL/GenBank/DDBJ databases">
        <title>Depth-based differentiation of microbial function through sediment-hosted aquifers and enrichment of novel symbionts in the deep terrestrial subsurface.</title>
        <authorList>
            <person name="Probst A.J."/>
            <person name="Ladd B."/>
            <person name="Jarett J.K."/>
            <person name="Geller-Mcgrath D.E."/>
            <person name="Sieber C.M.K."/>
            <person name="Emerson J.B."/>
            <person name="Anantharaman K."/>
            <person name="Thomas B.C."/>
            <person name="Malmstrom R."/>
            <person name="Stieglmeier M."/>
            <person name="Klingl A."/>
            <person name="Woyke T."/>
            <person name="Ryan C.M."/>
            <person name="Banfield J.F."/>
        </authorList>
    </citation>
    <scope>NUCLEOTIDE SEQUENCE [LARGE SCALE GENOMIC DNA]</scope>
</reference>
<sequence length="114" mass="12415">VVRESLENFEATGRFSRPMLGVSYRMISKDTAILNEVPEGAYVIDVMVGSSADEAGIKAGDIITEVDGQKVGEIKGGLANVINTKKVGDQVSVKLWREGEMREFAVVLKEQVDQ</sequence>
<dbReference type="SMART" id="SM00228">
    <property type="entry name" value="PDZ"/>
    <property type="match status" value="1"/>
</dbReference>
<dbReference type="InterPro" id="IPR001478">
    <property type="entry name" value="PDZ"/>
</dbReference>
<dbReference type="SUPFAM" id="SSF50156">
    <property type="entry name" value="PDZ domain-like"/>
    <property type="match status" value="1"/>
</dbReference>
<evidence type="ECO:0000313" key="4">
    <source>
        <dbReference type="Proteomes" id="UP000230094"/>
    </source>
</evidence>
<proteinExistence type="inferred from homology"/>
<accession>A0A2H0TBV1</accession>
<feature type="domain" description="PDZ" evidence="2">
    <location>
        <begin position="20"/>
        <end position="76"/>
    </location>
</feature>
<dbReference type="EMBL" id="PFCQ01000004">
    <property type="protein sequence ID" value="PIR68467.1"/>
    <property type="molecule type" value="Genomic_DNA"/>
</dbReference>
<evidence type="ECO:0000256" key="1">
    <source>
        <dbReference type="ARBA" id="ARBA00010541"/>
    </source>
</evidence>
<dbReference type="InterPro" id="IPR036034">
    <property type="entry name" value="PDZ_sf"/>
</dbReference>
<dbReference type="AlphaFoldDB" id="A0A2H0TBV1"/>
<evidence type="ECO:0000259" key="2">
    <source>
        <dbReference type="PROSITE" id="PS50106"/>
    </source>
</evidence>
<organism evidence="3 4">
    <name type="scientific">Candidatus Nomurabacteria bacterium CG10_big_fil_rev_8_21_14_0_10_35_16</name>
    <dbReference type="NCBI Taxonomy" id="1974731"/>
    <lineage>
        <taxon>Bacteria</taxon>
        <taxon>Candidatus Nomuraibacteriota</taxon>
    </lineage>
</organism>